<accession>A0A0A9DIL4</accession>
<reference evidence="1" key="2">
    <citation type="journal article" date="2015" name="Data Brief">
        <title>Shoot transcriptome of the giant reed, Arundo donax.</title>
        <authorList>
            <person name="Barrero R.A."/>
            <person name="Guerrero F.D."/>
            <person name="Moolhuijzen P."/>
            <person name="Goolsby J.A."/>
            <person name="Tidwell J."/>
            <person name="Bellgard S.E."/>
            <person name="Bellgard M.I."/>
        </authorList>
    </citation>
    <scope>NUCLEOTIDE SEQUENCE</scope>
    <source>
        <tissue evidence="1">Shoot tissue taken approximately 20 cm above the soil surface</tissue>
    </source>
</reference>
<proteinExistence type="predicted"/>
<name>A0A0A9DIL4_ARUDO</name>
<reference evidence="1" key="1">
    <citation type="submission" date="2014-09" db="EMBL/GenBank/DDBJ databases">
        <authorList>
            <person name="Magalhaes I.L.F."/>
            <person name="Oliveira U."/>
            <person name="Santos F.R."/>
            <person name="Vidigal T.H.D.A."/>
            <person name="Brescovit A.D."/>
            <person name="Santos A.J."/>
        </authorList>
    </citation>
    <scope>NUCLEOTIDE SEQUENCE</scope>
    <source>
        <tissue evidence="1">Shoot tissue taken approximately 20 cm above the soil surface</tissue>
    </source>
</reference>
<dbReference type="EMBL" id="GBRH01210289">
    <property type="protein sequence ID" value="JAD87606.1"/>
    <property type="molecule type" value="Transcribed_RNA"/>
</dbReference>
<organism evidence="1">
    <name type="scientific">Arundo donax</name>
    <name type="common">Giant reed</name>
    <name type="synonym">Donax arundinaceus</name>
    <dbReference type="NCBI Taxonomy" id="35708"/>
    <lineage>
        <taxon>Eukaryota</taxon>
        <taxon>Viridiplantae</taxon>
        <taxon>Streptophyta</taxon>
        <taxon>Embryophyta</taxon>
        <taxon>Tracheophyta</taxon>
        <taxon>Spermatophyta</taxon>
        <taxon>Magnoliopsida</taxon>
        <taxon>Liliopsida</taxon>
        <taxon>Poales</taxon>
        <taxon>Poaceae</taxon>
        <taxon>PACMAD clade</taxon>
        <taxon>Arundinoideae</taxon>
        <taxon>Arundineae</taxon>
        <taxon>Arundo</taxon>
    </lineage>
</organism>
<evidence type="ECO:0000313" key="1">
    <source>
        <dbReference type="EMBL" id="JAD87606.1"/>
    </source>
</evidence>
<sequence>MQHHLSCNTFTSVNPSSGTARQIFVAEEKPCIMQGC</sequence>
<dbReference type="AlphaFoldDB" id="A0A0A9DIL4"/>
<protein>
    <submittedName>
        <fullName evidence="1">Uncharacterized protein</fullName>
    </submittedName>
</protein>